<dbReference type="InterPro" id="IPR058002">
    <property type="entry name" value="Gp82"/>
</dbReference>
<dbReference type="RefSeq" id="WP_118923122.1">
    <property type="nucleotide sequence ID" value="NZ_QWEG01000012.1"/>
</dbReference>
<organism evidence="1 2">
    <name type="scientific">Neobacillus notoginsengisoli</name>
    <dbReference type="NCBI Taxonomy" id="1578198"/>
    <lineage>
        <taxon>Bacteria</taxon>
        <taxon>Bacillati</taxon>
        <taxon>Bacillota</taxon>
        <taxon>Bacilli</taxon>
        <taxon>Bacillales</taxon>
        <taxon>Bacillaceae</taxon>
        <taxon>Neobacillus</taxon>
    </lineage>
</organism>
<protein>
    <submittedName>
        <fullName evidence="1">Uncharacterized protein</fullName>
    </submittedName>
</protein>
<comment type="caution">
    <text evidence="1">The sequence shown here is derived from an EMBL/GenBank/DDBJ whole genome shotgun (WGS) entry which is preliminary data.</text>
</comment>
<sequence>MFAKKKRPADLLDTVGNFYEVTVLEDIKSDGEEVKKVICGELRGWVYDDNRGLTTVLLWEVGDSSADEYYDGDILDVKPMERPVMVSDMFFTPYKGRAFEIGQKVDVYRNLHTNNGYSIRDAKTGLVLAHCSTVQLTNARFHVSESGRQKTVSEKRKRVHAFVRGTLAAYNVQVPSGFKKVIYNPYYTTLFTEAETKKTLTTSDEVVCSGKYAYVRESFTNGGNNGA</sequence>
<dbReference type="EMBL" id="QWEG01000012">
    <property type="protein sequence ID" value="RHW36042.1"/>
    <property type="molecule type" value="Genomic_DNA"/>
</dbReference>
<evidence type="ECO:0000313" key="2">
    <source>
        <dbReference type="Proteomes" id="UP000284416"/>
    </source>
</evidence>
<proteinExistence type="predicted"/>
<dbReference type="Proteomes" id="UP000284416">
    <property type="component" value="Unassembled WGS sequence"/>
</dbReference>
<dbReference type="OrthoDB" id="2636613at2"/>
<dbReference type="AlphaFoldDB" id="A0A417YQC6"/>
<name>A0A417YQC6_9BACI</name>
<reference evidence="1 2" key="1">
    <citation type="journal article" date="2017" name="Int. J. Syst. Evol. Microbiol.">
        <title>Bacillus notoginsengisoli sp. nov., a novel bacterium isolated from the rhizosphere of Panax notoginseng.</title>
        <authorList>
            <person name="Zhang M.Y."/>
            <person name="Cheng J."/>
            <person name="Cai Y."/>
            <person name="Zhang T.Y."/>
            <person name="Wu Y.Y."/>
            <person name="Manikprabhu D."/>
            <person name="Li W.J."/>
            <person name="Zhang Y.X."/>
        </authorList>
    </citation>
    <scope>NUCLEOTIDE SEQUENCE [LARGE SCALE GENOMIC DNA]</scope>
    <source>
        <strain evidence="1 2">JCM 30743</strain>
    </source>
</reference>
<gene>
    <name evidence="1" type="ORF">D1B31_18335</name>
</gene>
<evidence type="ECO:0000313" key="1">
    <source>
        <dbReference type="EMBL" id="RHW36042.1"/>
    </source>
</evidence>
<dbReference type="Pfam" id="PF25735">
    <property type="entry name" value="Phage_L5_gp82"/>
    <property type="match status" value="1"/>
</dbReference>
<keyword evidence="2" id="KW-1185">Reference proteome</keyword>
<accession>A0A417YQC6</accession>